<protein>
    <submittedName>
        <fullName evidence="6">Solute carrier family member 5</fullName>
    </submittedName>
</protein>
<dbReference type="InterPro" id="IPR036259">
    <property type="entry name" value="MFS_trans_sf"/>
</dbReference>
<feature type="transmembrane region" description="Helical" evidence="5">
    <location>
        <begin position="458"/>
        <end position="476"/>
    </location>
</feature>
<comment type="subcellular location">
    <subcellularLocation>
        <location evidence="1">Membrane</location>
        <topology evidence="1">Multi-pass membrane protein</topology>
    </subcellularLocation>
</comment>
<dbReference type="GO" id="GO:0016020">
    <property type="term" value="C:membrane"/>
    <property type="evidence" value="ECO:0007669"/>
    <property type="project" value="UniProtKB-SubCell"/>
</dbReference>
<feature type="transmembrane region" description="Helical" evidence="5">
    <location>
        <begin position="371"/>
        <end position="389"/>
    </location>
</feature>
<feature type="transmembrane region" description="Helical" evidence="5">
    <location>
        <begin position="135"/>
        <end position="153"/>
    </location>
</feature>
<proteinExistence type="predicted"/>
<feature type="transmembrane region" description="Helical" evidence="5">
    <location>
        <begin position="113"/>
        <end position="129"/>
    </location>
</feature>
<keyword evidence="7" id="KW-1185">Reference proteome</keyword>
<dbReference type="InterPro" id="IPR011701">
    <property type="entry name" value="MFS"/>
</dbReference>
<evidence type="ECO:0000256" key="2">
    <source>
        <dbReference type="ARBA" id="ARBA00022692"/>
    </source>
</evidence>
<keyword evidence="4 5" id="KW-0472">Membrane</keyword>
<organism evidence="6 7">
    <name type="scientific">Stylonychia lemnae</name>
    <name type="common">Ciliate</name>
    <dbReference type="NCBI Taxonomy" id="5949"/>
    <lineage>
        <taxon>Eukaryota</taxon>
        <taxon>Sar</taxon>
        <taxon>Alveolata</taxon>
        <taxon>Ciliophora</taxon>
        <taxon>Intramacronucleata</taxon>
        <taxon>Spirotrichea</taxon>
        <taxon>Stichotrichia</taxon>
        <taxon>Sporadotrichida</taxon>
        <taxon>Oxytrichidae</taxon>
        <taxon>Stylonychinae</taxon>
        <taxon>Stylonychia</taxon>
    </lineage>
</organism>
<dbReference type="InParanoid" id="A0A078AZJ4"/>
<feature type="transmembrane region" description="Helical" evidence="5">
    <location>
        <begin position="200"/>
        <end position="219"/>
    </location>
</feature>
<evidence type="ECO:0000256" key="3">
    <source>
        <dbReference type="ARBA" id="ARBA00022989"/>
    </source>
</evidence>
<dbReference type="Proteomes" id="UP000039865">
    <property type="component" value="Unassembled WGS sequence"/>
</dbReference>
<dbReference type="EMBL" id="CCKQ01015747">
    <property type="protein sequence ID" value="CDW87584.1"/>
    <property type="molecule type" value="Genomic_DNA"/>
</dbReference>
<feature type="transmembrane region" description="Helical" evidence="5">
    <location>
        <begin position="347"/>
        <end position="364"/>
    </location>
</feature>
<evidence type="ECO:0000256" key="4">
    <source>
        <dbReference type="ARBA" id="ARBA00023136"/>
    </source>
</evidence>
<dbReference type="PANTHER" id="PTHR24064">
    <property type="entry name" value="SOLUTE CARRIER FAMILY 22 MEMBER"/>
    <property type="match status" value="1"/>
</dbReference>
<keyword evidence="2 5" id="KW-0812">Transmembrane</keyword>
<feature type="transmembrane region" description="Helical" evidence="5">
    <location>
        <begin position="426"/>
        <end position="446"/>
    </location>
</feature>
<evidence type="ECO:0000313" key="6">
    <source>
        <dbReference type="EMBL" id="CDW87584.1"/>
    </source>
</evidence>
<gene>
    <name evidence="6" type="primary">Contig13312.g14202</name>
    <name evidence="6" type="ORF">STYLEM_16690</name>
</gene>
<dbReference type="OrthoDB" id="2261376at2759"/>
<feature type="transmembrane region" description="Helical" evidence="5">
    <location>
        <begin position="309"/>
        <end position="327"/>
    </location>
</feature>
<evidence type="ECO:0000256" key="5">
    <source>
        <dbReference type="SAM" id="Phobius"/>
    </source>
</evidence>
<feature type="transmembrane region" description="Helical" evidence="5">
    <location>
        <begin position="174"/>
        <end position="194"/>
    </location>
</feature>
<reference evidence="6 7" key="1">
    <citation type="submission" date="2014-06" db="EMBL/GenBank/DDBJ databases">
        <authorList>
            <person name="Swart Estienne"/>
        </authorList>
    </citation>
    <scope>NUCLEOTIDE SEQUENCE [LARGE SCALE GENOMIC DNA]</scope>
    <source>
        <strain evidence="6 7">130c</strain>
    </source>
</reference>
<evidence type="ECO:0000313" key="7">
    <source>
        <dbReference type="Proteomes" id="UP000039865"/>
    </source>
</evidence>
<name>A0A078AZJ4_STYLE</name>
<dbReference type="AlphaFoldDB" id="A0A078AZJ4"/>
<evidence type="ECO:0000256" key="1">
    <source>
        <dbReference type="ARBA" id="ARBA00004141"/>
    </source>
</evidence>
<dbReference type="Pfam" id="PF07690">
    <property type="entry name" value="MFS_1"/>
    <property type="match status" value="1"/>
</dbReference>
<feature type="transmembrane region" description="Helical" evidence="5">
    <location>
        <begin position="89"/>
        <end position="106"/>
    </location>
</feature>
<dbReference type="Gene3D" id="1.20.1250.20">
    <property type="entry name" value="MFS general substrate transporter like domains"/>
    <property type="match status" value="1"/>
</dbReference>
<sequence length="552" mass="63571">MALSPLQLNLKHYTLDEVFNLSGGFDYLVWQPVYMCPNEDGSKAQCDSEQACKNKNSYVDWSNQYSLDNWVNDFNLKCTPQSTLSQVTFFFYLGYTFGCFFIPRFLDLYGRKWPFMLCLIAQLPIYVGIILSKSLYLNMALSFMIGICTVGRYNGGYINISEYVHTKYKNAVSTLLLVAEQLSVIFIVLYFKFISKNWQGLQIIGVSINFISIIGCYFLPESPEQAYSFYDFRKTKQAFRYIAKFNRSKMDSYYLFDIEGEMKSLRQSISNKKKLTIDQNIKEKFYSKSIEMQQNLRSSVRAFIKDRTLVRNLIISIFLWMCTFLGYNIAYGHDNYFPSDQFDNDMANATSEIVAFLLAGYIYYKIGARKFFFIFYLVALLGGILVFVLDQSKYKELDMISTFVTRFGVAATYQGVYLANDLFPTIFASTSFGVCNIFAGLAGALSTQIKLLEDGPMMITYLFIILFAVIVSLILVDSKPTSVLVQQQKIQFKQDQEGKSVMPQEFQEDYTMVEEEDDENVDDEDIDIDIQINASKGKYKKSNSRAESLDRT</sequence>
<dbReference type="SUPFAM" id="SSF103473">
    <property type="entry name" value="MFS general substrate transporter"/>
    <property type="match status" value="1"/>
</dbReference>
<dbReference type="GO" id="GO:0022857">
    <property type="term" value="F:transmembrane transporter activity"/>
    <property type="evidence" value="ECO:0007669"/>
    <property type="project" value="InterPro"/>
</dbReference>
<keyword evidence="3 5" id="KW-1133">Transmembrane helix</keyword>
<accession>A0A078AZJ4</accession>